<evidence type="ECO:0000256" key="3">
    <source>
        <dbReference type="ARBA" id="ARBA00022692"/>
    </source>
</evidence>
<dbReference type="Gene3D" id="1.20.1540.10">
    <property type="entry name" value="Rhomboid-like"/>
    <property type="match status" value="1"/>
</dbReference>
<dbReference type="EMBL" id="ML014160">
    <property type="protein sequence ID" value="RKP01811.1"/>
    <property type="molecule type" value="Genomic_DNA"/>
</dbReference>
<feature type="transmembrane region" description="Helical" evidence="7">
    <location>
        <begin position="151"/>
        <end position="170"/>
    </location>
</feature>
<evidence type="ECO:0000313" key="9">
    <source>
        <dbReference type="EMBL" id="RKP01811.1"/>
    </source>
</evidence>
<evidence type="ECO:0000313" key="10">
    <source>
        <dbReference type="Proteomes" id="UP000274922"/>
    </source>
</evidence>
<dbReference type="PANTHER" id="PTHR43731">
    <property type="entry name" value="RHOMBOID PROTEASE"/>
    <property type="match status" value="1"/>
</dbReference>
<evidence type="ECO:0000256" key="1">
    <source>
        <dbReference type="ARBA" id="ARBA00004141"/>
    </source>
</evidence>
<reference evidence="10" key="1">
    <citation type="journal article" date="2018" name="Nat. Microbiol.">
        <title>Leveraging single-cell genomics to expand the fungal tree of life.</title>
        <authorList>
            <person name="Ahrendt S.R."/>
            <person name="Quandt C.A."/>
            <person name="Ciobanu D."/>
            <person name="Clum A."/>
            <person name="Salamov A."/>
            <person name="Andreopoulos B."/>
            <person name="Cheng J.F."/>
            <person name="Woyke T."/>
            <person name="Pelin A."/>
            <person name="Henrissat B."/>
            <person name="Reynolds N.K."/>
            <person name="Benny G.L."/>
            <person name="Smith M.E."/>
            <person name="James T.Y."/>
            <person name="Grigoriev I.V."/>
        </authorList>
    </citation>
    <scope>NUCLEOTIDE SEQUENCE [LARGE SCALE GENOMIC DNA]</scope>
    <source>
        <strain evidence="10">ATCC 52028</strain>
    </source>
</reference>
<evidence type="ECO:0000256" key="2">
    <source>
        <dbReference type="ARBA" id="ARBA00009045"/>
    </source>
</evidence>
<dbReference type="GO" id="GO:0004252">
    <property type="term" value="F:serine-type endopeptidase activity"/>
    <property type="evidence" value="ECO:0007669"/>
    <property type="project" value="InterPro"/>
</dbReference>
<evidence type="ECO:0000256" key="5">
    <source>
        <dbReference type="ARBA" id="ARBA00022989"/>
    </source>
</evidence>
<dbReference type="Pfam" id="PF01694">
    <property type="entry name" value="Rhomboid"/>
    <property type="match status" value="1"/>
</dbReference>
<keyword evidence="10" id="KW-1185">Reference proteome</keyword>
<feature type="transmembrane region" description="Helical" evidence="7">
    <location>
        <begin position="6"/>
        <end position="24"/>
    </location>
</feature>
<dbReference type="GO" id="GO:0006465">
    <property type="term" value="P:signal peptide processing"/>
    <property type="evidence" value="ECO:0007669"/>
    <property type="project" value="TreeGrafter"/>
</dbReference>
<dbReference type="InterPro" id="IPR035952">
    <property type="entry name" value="Rhomboid-like_sf"/>
</dbReference>
<comment type="subcellular location">
    <subcellularLocation>
        <location evidence="1">Membrane</location>
        <topology evidence="1">Multi-pass membrane protein</topology>
    </subcellularLocation>
</comment>
<comment type="similarity">
    <text evidence="2">Belongs to the peptidase S54 family.</text>
</comment>
<protein>
    <recommendedName>
        <fullName evidence="8">Peptidase S54 rhomboid domain-containing protein</fullName>
    </recommendedName>
</protein>
<dbReference type="PANTHER" id="PTHR43731:SF14">
    <property type="entry name" value="PRESENILIN-ASSOCIATED RHOMBOID-LIKE PROTEIN, MITOCHONDRIAL"/>
    <property type="match status" value="1"/>
</dbReference>
<gene>
    <name evidence="9" type="ORF">CXG81DRAFT_11500</name>
</gene>
<dbReference type="STRING" id="1555241.A0A4P9X9W1"/>
<feature type="domain" description="Peptidase S54 rhomboid" evidence="8">
    <location>
        <begin position="42"/>
        <end position="188"/>
    </location>
</feature>
<evidence type="ECO:0000256" key="7">
    <source>
        <dbReference type="SAM" id="Phobius"/>
    </source>
</evidence>
<dbReference type="InterPro" id="IPR050925">
    <property type="entry name" value="Rhomboid_protease_S54"/>
</dbReference>
<keyword evidence="5 7" id="KW-1133">Transmembrane helix</keyword>
<proteinExistence type="inferred from homology"/>
<evidence type="ECO:0000259" key="8">
    <source>
        <dbReference type="Pfam" id="PF01694"/>
    </source>
</evidence>
<feature type="transmembrane region" description="Helical" evidence="7">
    <location>
        <begin position="82"/>
        <end position="102"/>
    </location>
</feature>
<dbReference type="InterPro" id="IPR022764">
    <property type="entry name" value="Peptidase_S54_rhomboid_dom"/>
</dbReference>
<keyword evidence="4" id="KW-0378">Hydrolase</keyword>
<dbReference type="AlphaFoldDB" id="A0A4P9X9W1"/>
<feature type="transmembrane region" description="Helical" evidence="7">
    <location>
        <begin position="109"/>
        <end position="131"/>
    </location>
</feature>
<keyword evidence="3 7" id="KW-0812">Transmembrane</keyword>
<dbReference type="Proteomes" id="UP000274922">
    <property type="component" value="Unassembled WGS sequence"/>
</dbReference>
<evidence type="ECO:0000256" key="4">
    <source>
        <dbReference type="ARBA" id="ARBA00022801"/>
    </source>
</evidence>
<dbReference type="SUPFAM" id="SSF144091">
    <property type="entry name" value="Rhomboid-like"/>
    <property type="match status" value="1"/>
</dbReference>
<feature type="transmembrane region" description="Helical" evidence="7">
    <location>
        <begin position="57"/>
        <end position="76"/>
    </location>
</feature>
<organism evidence="9 10">
    <name type="scientific">Caulochytrium protostelioides</name>
    <dbReference type="NCBI Taxonomy" id="1555241"/>
    <lineage>
        <taxon>Eukaryota</taxon>
        <taxon>Fungi</taxon>
        <taxon>Fungi incertae sedis</taxon>
        <taxon>Chytridiomycota</taxon>
        <taxon>Chytridiomycota incertae sedis</taxon>
        <taxon>Chytridiomycetes</taxon>
        <taxon>Caulochytriales</taxon>
        <taxon>Caulochytriaceae</taxon>
        <taxon>Caulochytrium</taxon>
    </lineage>
</organism>
<dbReference type="GO" id="GO:0016020">
    <property type="term" value="C:membrane"/>
    <property type="evidence" value="ECO:0007669"/>
    <property type="project" value="UniProtKB-SubCell"/>
</dbReference>
<sequence>GANATWALVGINVAVFALWCVPRLGPRMARHGLHDPRSGLAHTLLTSAFSHSSFMHLAFNMAALVSFAPLCQQLAFPGSPESFLALYLSAAVSSSLASHLASVLGFRQLVLPSLGASGALWALLALFWQLAPHAPVGIMFIPHLRFEAGDLIPFLVGADVAGLFFGWTYFDHVAHLGGMVTGYWYAHYGRTAWLRLQHRLEQHRHALSWTSRRA</sequence>
<keyword evidence="6 7" id="KW-0472">Membrane</keyword>
<feature type="non-terminal residue" evidence="9">
    <location>
        <position position="1"/>
    </location>
</feature>
<accession>A0A4P9X9W1</accession>
<dbReference type="OrthoDB" id="10260614at2759"/>
<evidence type="ECO:0000256" key="6">
    <source>
        <dbReference type="ARBA" id="ARBA00023136"/>
    </source>
</evidence>
<name>A0A4P9X9W1_9FUNG</name>